<dbReference type="GO" id="GO:0016020">
    <property type="term" value="C:membrane"/>
    <property type="evidence" value="ECO:0007669"/>
    <property type="project" value="UniProtKB-SubCell"/>
</dbReference>
<evidence type="ECO:0000313" key="8">
    <source>
        <dbReference type="Proteomes" id="UP000015241"/>
    </source>
</evidence>
<dbReference type="InterPro" id="IPR036259">
    <property type="entry name" value="MFS_trans_sf"/>
</dbReference>
<dbReference type="STRING" id="743788.S8F6D6"/>
<gene>
    <name evidence="7" type="ORF">FOMPIDRAFT_81964</name>
</gene>
<feature type="transmembrane region" description="Helical" evidence="6">
    <location>
        <begin position="223"/>
        <end position="240"/>
    </location>
</feature>
<dbReference type="PANTHER" id="PTHR34706">
    <property type="entry name" value="SLR1338 PROTEIN"/>
    <property type="match status" value="1"/>
</dbReference>
<dbReference type="Gene3D" id="1.20.1250.20">
    <property type="entry name" value="MFS general substrate transporter like domains"/>
    <property type="match status" value="1"/>
</dbReference>
<feature type="transmembrane region" description="Helical" evidence="6">
    <location>
        <begin position="196"/>
        <end position="217"/>
    </location>
</feature>
<dbReference type="InParanoid" id="S8F6D6"/>
<feature type="region of interest" description="Disordered" evidence="5">
    <location>
        <begin position="1"/>
        <end position="21"/>
    </location>
</feature>
<dbReference type="InterPro" id="IPR005828">
    <property type="entry name" value="MFS_sugar_transport-like"/>
</dbReference>
<feature type="transmembrane region" description="Helical" evidence="6">
    <location>
        <begin position="75"/>
        <end position="94"/>
    </location>
</feature>
<dbReference type="Proteomes" id="UP000015241">
    <property type="component" value="Unassembled WGS sequence"/>
</dbReference>
<evidence type="ECO:0000256" key="3">
    <source>
        <dbReference type="ARBA" id="ARBA00022989"/>
    </source>
</evidence>
<dbReference type="eggNOG" id="KOG0252">
    <property type="taxonomic scope" value="Eukaryota"/>
</dbReference>
<feature type="compositionally biased region" description="Basic and acidic residues" evidence="5">
    <location>
        <begin position="353"/>
        <end position="385"/>
    </location>
</feature>
<dbReference type="InterPro" id="IPR036465">
    <property type="entry name" value="vWFA_dom_sf"/>
</dbReference>
<feature type="transmembrane region" description="Helical" evidence="6">
    <location>
        <begin position="101"/>
        <end position="120"/>
    </location>
</feature>
<evidence type="ECO:0000313" key="7">
    <source>
        <dbReference type="EMBL" id="EPS97180.1"/>
    </source>
</evidence>
<feature type="compositionally biased region" description="Polar residues" evidence="5">
    <location>
        <begin position="424"/>
        <end position="434"/>
    </location>
</feature>
<evidence type="ECO:0008006" key="9">
    <source>
        <dbReference type="Google" id="ProtNLM"/>
    </source>
</evidence>
<dbReference type="Pfam" id="PF00083">
    <property type="entry name" value="Sugar_tr"/>
    <property type="match status" value="1"/>
</dbReference>
<feature type="transmembrane region" description="Helical" evidence="6">
    <location>
        <begin position="247"/>
        <end position="264"/>
    </location>
</feature>
<evidence type="ECO:0000256" key="2">
    <source>
        <dbReference type="ARBA" id="ARBA00022692"/>
    </source>
</evidence>
<organism evidence="7 8">
    <name type="scientific">Fomitopsis schrenkii</name>
    <name type="common">Brown rot fungus</name>
    <dbReference type="NCBI Taxonomy" id="2126942"/>
    <lineage>
        <taxon>Eukaryota</taxon>
        <taxon>Fungi</taxon>
        <taxon>Dikarya</taxon>
        <taxon>Basidiomycota</taxon>
        <taxon>Agaricomycotina</taxon>
        <taxon>Agaricomycetes</taxon>
        <taxon>Polyporales</taxon>
        <taxon>Fomitopsis</taxon>
    </lineage>
</organism>
<keyword evidence="4 6" id="KW-0472">Membrane</keyword>
<feature type="transmembrane region" description="Helical" evidence="6">
    <location>
        <begin position="284"/>
        <end position="303"/>
    </location>
</feature>
<dbReference type="GO" id="GO:0022857">
    <property type="term" value="F:transmembrane transporter activity"/>
    <property type="evidence" value="ECO:0007669"/>
    <property type="project" value="InterPro"/>
</dbReference>
<evidence type="ECO:0000256" key="1">
    <source>
        <dbReference type="ARBA" id="ARBA00004370"/>
    </source>
</evidence>
<keyword evidence="2 6" id="KW-0812">Transmembrane</keyword>
<evidence type="ECO:0000256" key="5">
    <source>
        <dbReference type="SAM" id="MobiDB-lite"/>
    </source>
</evidence>
<keyword evidence="8" id="KW-1185">Reference proteome</keyword>
<comment type="subcellular location">
    <subcellularLocation>
        <location evidence="1">Membrane</location>
    </subcellularLocation>
</comment>
<dbReference type="AlphaFoldDB" id="S8F6D6"/>
<feature type="region of interest" description="Disordered" evidence="5">
    <location>
        <begin position="352"/>
        <end position="450"/>
    </location>
</feature>
<feature type="compositionally biased region" description="Low complexity" evidence="5">
    <location>
        <begin position="390"/>
        <end position="406"/>
    </location>
</feature>
<name>S8F6D6_FOMSC</name>
<sequence length="818" mass="89914">MPQHNTPPRDSDGTPTVPEPTVEPCQSREAIVMGSWKVVIALAVLSAAYYLNILIVIDVVIYMRYQTEYTKQNLIRMWDALLVGQFIGQVVLAFVMITNTVFAAGGSLAFIIFLIVLSAAHSQHLDTMPPSRYKYHTVQYTTAYAADVRRYWVTILRIGFFWFVYGFVAVPKIVFSGLILFSVLDGHIWRTAGFELLLGAFALGGSIIGAILCDSFGKRKTVFVSFVGYVVFALVIGCAYDRLAKIVPLFVVLYALMLFMGNLGPGNLLNLMAAESYPGPVRGSLYGVTAAFGTVGAVAGIHAFSTIDENLRKQWGFIVVAICGVIGIFAAQFLPQEPASACVSEEEIPGLDKASDADPVAHPDGRSFKSIDPDIDNKDDPDRNNDLVNRSAGRSGRRGSSVGPGSRNERNAPSLLHPLDQMRNGGTSHLNDTVTQRDGDLPLSTTHDSLNANHSRINSFVGLQASDGTVHAPASRVATGSRSGSILRCAPSTSSELLMHPVAVMAEALESRGYSPARPGTALTSEIVNAATPEPVLEQWVPEAEEVHEIIAQHVADSQLQKFFKEDSALTQTVASNALRLHDDGRSFPVTQQNVRRLIRLSLYHPVIYCDDSGSMALDEPRSRWDLLRDAVHRIASITTRVLPSRYGISLRFINAQYANKDNIPPSGISNALPTEPSGGTALGTNLKWNVLQPLVYDILQRGDLLQRPLMICIITDGCPDYDDNPTFENAILECRQLLVNSGYEPTAVRFCVNQIGGDEESTSFLEQLRTNTQIQDVVYCTTERLDEKYRQFQENGRFLDDWLLRMLTEPIMHRTGP</sequence>
<reference evidence="7 8" key="1">
    <citation type="journal article" date="2012" name="Science">
        <title>The Paleozoic origin of enzymatic lignin decomposition reconstructed from 31 fungal genomes.</title>
        <authorList>
            <person name="Floudas D."/>
            <person name="Binder M."/>
            <person name="Riley R."/>
            <person name="Barry K."/>
            <person name="Blanchette R.A."/>
            <person name="Henrissat B."/>
            <person name="Martinez A.T."/>
            <person name="Otillar R."/>
            <person name="Spatafora J.W."/>
            <person name="Yadav J.S."/>
            <person name="Aerts A."/>
            <person name="Benoit I."/>
            <person name="Boyd A."/>
            <person name="Carlson A."/>
            <person name="Copeland A."/>
            <person name="Coutinho P.M."/>
            <person name="de Vries R.P."/>
            <person name="Ferreira P."/>
            <person name="Findley K."/>
            <person name="Foster B."/>
            <person name="Gaskell J."/>
            <person name="Glotzer D."/>
            <person name="Gorecki P."/>
            <person name="Heitman J."/>
            <person name="Hesse C."/>
            <person name="Hori C."/>
            <person name="Igarashi K."/>
            <person name="Jurgens J.A."/>
            <person name="Kallen N."/>
            <person name="Kersten P."/>
            <person name="Kohler A."/>
            <person name="Kuees U."/>
            <person name="Kumar T.K.A."/>
            <person name="Kuo A."/>
            <person name="LaButti K."/>
            <person name="Larrondo L.F."/>
            <person name="Lindquist E."/>
            <person name="Ling A."/>
            <person name="Lombard V."/>
            <person name="Lucas S."/>
            <person name="Lundell T."/>
            <person name="Martin R."/>
            <person name="McLaughlin D.J."/>
            <person name="Morgenstern I."/>
            <person name="Morin E."/>
            <person name="Murat C."/>
            <person name="Nagy L.G."/>
            <person name="Nolan M."/>
            <person name="Ohm R.A."/>
            <person name="Patyshakuliyeva A."/>
            <person name="Rokas A."/>
            <person name="Ruiz-Duenas F.J."/>
            <person name="Sabat G."/>
            <person name="Salamov A."/>
            <person name="Samejima M."/>
            <person name="Schmutz J."/>
            <person name="Slot J.C."/>
            <person name="St John F."/>
            <person name="Stenlid J."/>
            <person name="Sun H."/>
            <person name="Sun S."/>
            <person name="Syed K."/>
            <person name="Tsang A."/>
            <person name="Wiebenga A."/>
            <person name="Young D."/>
            <person name="Pisabarro A."/>
            <person name="Eastwood D.C."/>
            <person name="Martin F."/>
            <person name="Cullen D."/>
            <person name="Grigoriev I.V."/>
            <person name="Hibbett D.S."/>
        </authorList>
    </citation>
    <scope>NUCLEOTIDE SEQUENCE</scope>
    <source>
        <strain evidence="8">FP-58527</strain>
    </source>
</reference>
<keyword evidence="3 6" id="KW-1133">Transmembrane helix</keyword>
<proteinExistence type="predicted"/>
<dbReference type="EMBL" id="KE504178">
    <property type="protein sequence ID" value="EPS97180.1"/>
    <property type="molecule type" value="Genomic_DNA"/>
</dbReference>
<feature type="transmembrane region" description="Helical" evidence="6">
    <location>
        <begin position="315"/>
        <end position="334"/>
    </location>
</feature>
<dbReference type="PANTHER" id="PTHR34706:SF3">
    <property type="entry name" value="ANKYRIN REPEAT PROTEIN (AFU_ORTHOLOGUE AFUA_7G06200)"/>
    <property type="match status" value="1"/>
</dbReference>
<feature type="transmembrane region" description="Helical" evidence="6">
    <location>
        <begin position="38"/>
        <end position="63"/>
    </location>
</feature>
<accession>S8F6D6</accession>
<protein>
    <recommendedName>
        <fullName evidence="9">Major facilitator superfamily (MFS) profile domain-containing protein</fullName>
    </recommendedName>
</protein>
<feature type="transmembrane region" description="Helical" evidence="6">
    <location>
        <begin position="160"/>
        <end position="184"/>
    </location>
</feature>
<dbReference type="SUPFAM" id="SSF53300">
    <property type="entry name" value="vWA-like"/>
    <property type="match status" value="1"/>
</dbReference>
<dbReference type="SUPFAM" id="SSF103473">
    <property type="entry name" value="MFS general substrate transporter"/>
    <property type="match status" value="1"/>
</dbReference>
<evidence type="ECO:0000256" key="6">
    <source>
        <dbReference type="SAM" id="Phobius"/>
    </source>
</evidence>
<evidence type="ECO:0000256" key="4">
    <source>
        <dbReference type="ARBA" id="ARBA00023136"/>
    </source>
</evidence>
<dbReference type="HOGENOM" id="CLU_345467_0_0_1"/>
<dbReference type="OrthoDB" id="2142040at2759"/>